<accession>A0A1H1WZU1</accession>
<feature type="compositionally biased region" description="Basic and acidic residues" evidence="1">
    <location>
        <begin position="1"/>
        <end position="26"/>
    </location>
</feature>
<gene>
    <name evidence="2" type="ORF">SAMN04488543_2873</name>
</gene>
<evidence type="ECO:0000313" key="2">
    <source>
        <dbReference type="EMBL" id="SDT02594.1"/>
    </source>
</evidence>
<dbReference type="OrthoDB" id="3692230at2"/>
<protein>
    <submittedName>
        <fullName evidence="2">Uncharacterized protein</fullName>
    </submittedName>
</protein>
<feature type="region of interest" description="Disordered" evidence="1">
    <location>
        <begin position="1"/>
        <end position="73"/>
    </location>
</feature>
<keyword evidence="3" id="KW-1185">Reference proteome</keyword>
<evidence type="ECO:0000256" key="1">
    <source>
        <dbReference type="SAM" id="MobiDB-lite"/>
    </source>
</evidence>
<dbReference type="EMBL" id="LT629749">
    <property type="protein sequence ID" value="SDT02594.1"/>
    <property type="molecule type" value="Genomic_DNA"/>
</dbReference>
<dbReference type="RefSeq" id="WP_091413706.1">
    <property type="nucleotide sequence ID" value="NZ_LT629749.1"/>
</dbReference>
<evidence type="ECO:0000313" key="3">
    <source>
        <dbReference type="Proteomes" id="UP000199092"/>
    </source>
</evidence>
<feature type="compositionally biased region" description="Polar residues" evidence="1">
    <location>
        <begin position="59"/>
        <end position="73"/>
    </location>
</feature>
<sequence>MTETPGPDRDDVQDDERVAERAHLLPEEIAAGSDDPTAQAEQILAESDDRTDDPERTQQESVQANESDAGNRR</sequence>
<name>A0A1H1WZU1_9ACTN</name>
<dbReference type="AlphaFoldDB" id="A0A1H1WZU1"/>
<reference evidence="2 3" key="1">
    <citation type="submission" date="2016-10" db="EMBL/GenBank/DDBJ databases">
        <authorList>
            <person name="de Groot N.N."/>
        </authorList>
    </citation>
    <scope>NUCLEOTIDE SEQUENCE [LARGE SCALE GENOMIC DNA]</scope>
    <source>
        <strain evidence="2 3">DSM 21741</strain>
    </source>
</reference>
<dbReference type="Proteomes" id="UP000199092">
    <property type="component" value="Chromosome I"/>
</dbReference>
<proteinExistence type="predicted"/>
<organism evidence="2 3">
    <name type="scientific">Friedmanniella luteola</name>
    <dbReference type="NCBI Taxonomy" id="546871"/>
    <lineage>
        <taxon>Bacteria</taxon>
        <taxon>Bacillati</taxon>
        <taxon>Actinomycetota</taxon>
        <taxon>Actinomycetes</taxon>
        <taxon>Propionibacteriales</taxon>
        <taxon>Nocardioidaceae</taxon>
        <taxon>Friedmanniella</taxon>
    </lineage>
</organism>